<evidence type="ECO:0000256" key="3">
    <source>
        <dbReference type="ARBA" id="ARBA00022842"/>
    </source>
</evidence>
<accession>A0A917EMS7</accession>
<gene>
    <name evidence="4" type="ORF">GCM10011517_30720</name>
</gene>
<dbReference type="NCBIfam" id="TIGR01484">
    <property type="entry name" value="HAD-SF-IIB"/>
    <property type="match status" value="1"/>
</dbReference>
<dbReference type="SUPFAM" id="SSF56784">
    <property type="entry name" value="HAD-like"/>
    <property type="match status" value="1"/>
</dbReference>
<dbReference type="Gene3D" id="3.40.50.1000">
    <property type="entry name" value="HAD superfamily/HAD-like"/>
    <property type="match status" value="1"/>
</dbReference>
<protein>
    <submittedName>
        <fullName evidence="4">Mannosyl-3-phosphoglycerate phosphatase</fullName>
    </submittedName>
</protein>
<dbReference type="InterPro" id="IPR006381">
    <property type="entry name" value="HAD-SF-IIB-MPGP"/>
</dbReference>
<dbReference type="AlphaFoldDB" id="A0A917EMS7"/>
<dbReference type="PANTHER" id="PTHR10000">
    <property type="entry name" value="PHOSPHOSERINE PHOSPHATASE"/>
    <property type="match status" value="1"/>
</dbReference>
<dbReference type="Pfam" id="PF08282">
    <property type="entry name" value="Hydrolase_3"/>
    <property type="match status" value="2"/>
</dbReference>
<dbReference type="Gene3D" id="3.30.980.20">
    <property type="entry name" value="Putative mannosyl-3-phosphoglycerate phosphatase, domain 2"/>
    <property type="match status" value="1"/>
</dbReference>
<evidence type="ECO:0000256" key="2">
    <source>
        <dbReference type="ARBA" id="ARBA00022801"/>
    </source>
</evidence>
<dbReference type="GO" id="GO:0000287">
    <property type="term" value="F:magnesium ion binding"/>
    <property type="evidence" value="ECO:0007669"/>
    <property type="project" value="TreeGrafter"/>
</dbReference>
<dbReference type="OrthoDB" id="193379at2"/>
<dbReference type="InterPro" id="IPR023214">
    <property type="entry name" value="HAD_sf"/>
</dbReference>
<evidence type="ECO:0000313" key="5">
    <source>
        <dbReference type="Proteomes" id="UP000606730"/>
    </source>
</evidence>
<dbReference type="GO" id="GO:0050531">
    <property type="term" value="F:mannosyl-3-phosphoglycerate phosphatase activity"/>
    <property type="evidence" value="ECO:0007669"/>
    <property type="project" value="InterPro"/>
</dbReference>
<dbReference type="SFLD" id="SFLDS00003">
    <property type="entry name" value="Haloacid_Dehalogenase"/>
    <property type="match status" value="1"/>
</dbReference>
<evidence type="ECO:0000256" key="1">
    <source>
        <dbReference type="ARBA" id="ARBA00022723"/>
    </source>
</evidence>
<keyword evidence="5" id="KW-1185">Reference proteome</keyword>
<dbReference type="RefSeq" id="WP_095595439.1">
    <property type="nucleotide sequence ID" value="NZ_BMKN01000003.1"/>
</dbReference>
<sequence length="259" mass="27330">MTLPPLIVFTDLDGTLLDHETYSHSAALPALERLKSLRIPVVLASSKTAAEIAPIRQQMGFADAPAIVENGAGLLNPGQNSLGDSTDYAQIRAALDSLPENLRAPFRGFGDLGIGGVAQATGLSPENASLACLRQFSEPGLWSGRPKDRTAFINALAKQGISAREGGRFLTFSLGSTKADRMAEIADSFGAPPSVALGDAPNDVEMLQAATYGVIIANPHRQPLPNLRGEETGQIRRTNLPGPEGWNAAINEILNELGL</sequence>
<organism evidence="4 5">
    <name type="scientific">Actibacterium pelagium</name>
    <dbReference type="NCBI Taxonomy" id="2029103"/>
    <lineage>
        <taxon>Bacteria</taxon>
        <taxon>Pseudomonadati</taxon>
        <taxon>Pseudomonadota</taxon>
        <taxon>Alphaproteobacteria</taxon>
        <taxon>Rhodobacterales</taxon>
        <taxon>Roseobacteraceae</taxon>
        <taxon>Actibacterium</taxon>
    </lineage>
</organism>
<keyword evidence="3" id="KW-0460">Magnesium</keyword>
<dbReference type="Proteomes" id="UP000606730">
    <property type="component" value="Unassembled WGS sequence"/>
</dbReference>
<dbReference type="InterPro" id="IPR036412">
    <property type="entry name" value="HAD-like_sf"/>
</dbReference>
<dbReference type="NCBIfam" id="TIGR01486">
    <property type="entry name" value="HAD-SF-IIB-MPGP"/>
    <property type="match status" value="1"/>
</dbReference>
<dbReference type="EMBL" id="BMKN01000003">
    <property type="protein sequence ID" value="GGE61021.1"/>
    <property type="molecule type" value="Genomic_DNA"/>
</dbReference>
<evidence type="ECO:0000313" key="4">
    <source>
        <dbReference type="EMBL" id="GGE61021.1"/>
    </source>
</evidence>
<name>A0A917EMS7_9RHOB</name>
<dbReference type="InterPro" id="IPR006379">
    <property type="entry name" value="HAD-SF_hydro_IIB"/>
</dbReference>
<keyword evidence="2" id="KW-0378">Hydrolase</keyword>
<dbReference type="GO" id="GO:0005829">
    <property type="term" value="C:cytosol"/>
    <property type="evidence" value="ECO:0007669"/>
    <property type="project" value="TreeGrafter"/>
</dbReference>
<dbReference type="SFLD" id="SFLDG01140">
    <property type="entry name" value="C2.B:_Phosphomannomutase_and_P"/>
    <property type="match status" value="1"/>
</dbReference>
<proteinExistence type="predicted"/>
<reference evidence="4" key="1">
    <citation type="journal article" date="2014" name="Int. J. Syst. Evol. Microbiol.">
        <title>Complete genome sequence of Corynebacterium casei LMG S-19264T (=DSM 44701T), isolated from a smear-ripened cheese.</title>
        <authorList>
            <consortium name="US DOE Joint Genome Institute (JGI-PGF)"/>
            <person name="Walter F."/>
            <person name="Albersmeier A."/>
            <person name="Kalinowski J."/>
            <person name="Ruckert C."/>
        </authorList>
    </citation>
    <scope>NUCLEOTIDE SEQUENCE</scope>
    <source>
        <strain evidence="4">CGMCC 1.16012</strain>
    </source>
</reference>
<dbReference type="GO" id="GO:0051479">
    <property type="term" value="P:mannosylglycerate biosynthetic process"/>
    <property type="evidence" value="ECO:0007669"/>
    <property type="project" value="InterPro"/>
</dbReference>
<comment type="caution">
    <text evidence="4">The sequence shown here is derived from an EMBL/GenBank/DDBJ whole genome shotgun (WGS) entry which is preliminary data.</text>
</comment>
<dbReference type="SFLD" id="SFLDG01142">
    <property type="entry name" value="C2.B.2:_Mannosyl-3-phosphoglyc"/>
    <property type="match status" value="1"/>
</dbReference>
<reference evidence="4" key="2">
    <citation type="submission" date="2020-09" db="EMBL/GenBank/DDBJ databases">
        <authorList>
            <person name="Sun Q."/>
            <person name="Zhou Y."/>
        </authorList>
    </citation>
    <scope>NUCLEOTIDE SEQUENCE</scope>
    <source>
        <strain evidence="4">CGMCC 1.16012</strain>
    </source>
</reference>
<dbReference type="PANTHER" id="PTHR10000:SF8">
    <property type="entry name" value="HAD SUPERFAMILY HYDROLASE-LIKE, TYPE 3"/>
    <property type="match status" value="1"/>
</dbReference>
<keyword evidence="1" id="KW-0479">Metal-binding</keyword>